<evidence type="ECO:0000256" key="3">
    <source>
        <dbReference type="ARBA" id="ARBA00022642"/>
    </source>
</evidence>
<protein>
    <recommendedName>
        <fullName evidence="10">Probable nicotinate-nucleotide adenylyltransferase</fullName>
        <ecNumber evidence="10">2.7.7.18</ecNumber>
    </recommendedName>
    <alternativeName>
        <fullName evidence="10">Deamido-NAD(+) diphosphorylase</fullName>
    </alternativeName>
    <alternativeName>
        <fullName evidence="10">Deamido-NAD(+) pyrophosphorylase</fullName>
    </alternativeName>
    <alternativeName>
        <fullName evidence="10">Nicotinate mononucleotide adenylyltransferase</fullName>
        <shortName evidence="10">NaMN adenylyltransferase</shortName>
    </alternativeName>
</protein>
<evidence type="ECO:0000256" key="10">
    <source>
        <dbReference type="HAMAP-Rule" id="MF_00244"/>
    </source>
</evidence>
<comment type="catalytic activity">
    <reaction evidence="9 10">
        <text>nicotinate beta-D-ribonucleotide + ATP + H(+) = deamido-NAD(+) + diphosphate</text>
        <dbReference type="Rhea" id="RHEA:22860"/>
        <dbReference type="ChEBI" id="CHEBI:15378"/>
        <dbReference type="ChEBI" id="CHEBI:30616"/>
        <dbReference type="ChEBI" id="CHEBI:33019"/>
        <dbReference type="ChEBI" id="CHEBI:57502"/>
        <dbReference type="ChEBI" id="CHEBI:58437"/>
        <dbReference type="EC" id="2.7.7.18"/>
    </reaction>
</comment>
<dbReference type="EMBL" id="BMGR01000009">
    <property type="protein sequence ID" value="GGG11073.1"/>
    <property type="molecule type" value="Genomic_DNA"/>
</dbReference>
<dbReference type="HAMAP" id="MF_00244">
    <property type="entry name" value="NaMN_adenylyltr"/>
    <property type="match status" value="1"/>
</dbReference>
<reference evidence="12" key="2">
    <citation type="submission" date="2020-09" db="EMBL/GenBank/DDBJ databases">
        <authorList>
            <person name="Sun Q."/>
            <person name="Zhou Y."/>
        </authorList>
    </citation>
    <scope>NUCLEOTIDE SEQUENCE</scope>
    <source>
        <strain evidence="12">CGMCC 1.12987</strain>
    </source>
</reference>
<keyword evidence="7 10" id="KW-0067">ATP-binding</keyword>
<evidence type="ECO:0000256" key="1">
    <source>
        <dbReference type="ARBA" id="ARBA00002324"/>
    </source>
</evidence>
<reference evidence="12" key="1">
    <citation type="journal article" date="2014" name="Int. J. Syst. Evol. Microbiol.">
        <title>Complete genome sequence of Corynebacterium casei LMG S-19264T (=DSM 44701T), isolated from a smear-ripened cheese.</title>
        <authorList>
            <consortium name="US DOE Joint Genome Institute (JGI-PGF)"/>
            <person name="Walter F."/>
            <person name="Albersmeier A."/>
            <person name="Kalinowski J."/>
            <person name="Ruckert C."/>
        </authorList>
    </citation>
    <scope>NUCLEOTIDE SEQUENCE</scope>
    <source>
        <strain evidence="12">CGMCC 1.12987</strain>
    </source>
</reference>
<proteinExistence type="inferred from homology"/>
<sequence length="196" mass="22477">MIQVGLMGGTFDPIHYGHLLAAESAREACGLDEVWFIPSSTPPLKPNAPYAEPQERLEMVYRAIDFQPYFRAMDIELERGGVSYTADTVRELKDLYPGRAFSIIVGADRINDLPQWHQIRELSELATFIALERPGVIMNDKDLPDFLRGKVRRCEMPQIGISSTLIRERRSQGRSIRFLTPDKVYQFIRRNGLYES</sequence>
<evidence type="ECO:0000259" key="11">
    <source>
        <dbReference type="Pfam" id="PF01467"/>
    </source>
</evidence>
<dbReference type="CDD" id="cd02165">
    <property type="entry name" value="NMNAT"/>
    <property type="match status" value="1"/>
</dbReference>
<keyword evidence="13" id="KW-1185">Reference proteome</keyword>
<comment type="similarity">
    <text evidence="10">Belongs to the NadD family.</text>
</comment>
<keyword evidence="8 10" id="KW-0520">NAD</keyword>
<dbReference type="Gene3D" id="3.40.50.620">
    <property type="entry name" value="HUPs"/>
    <property type="match status" value="1"/>
</dbReference>
<keyword evidence="3 10" id="KW-0662">Pyridine nucleotide biosynthesis</keyword>
<dbReference type="PANTHER" id="PTHR39321:SF3">
    <property type="entry name" value="PHOSPHOPANTETHEINE ADENYLYLTRANSFERASE"/>
    <property type="match status" value="1"/>
</dbReference>
<dbReference type="EC" id="2.7.7.18" evidence="10"/>
<dbReference type="Pfam" id="PF01467">
    <property type="entry name" value="CTP_transf_like"/>
    <property type="match status" value="1"/>
</dbReference>
<keyword evidence="6 10" id="KW-0547">Nucleotide-binding</keyword>
<organism evidence="12 13">
    <name type="scientific">Paenibacillus abyssi</name>
    <dbReference type="NCBI Taxonomy" id="1340531"/>
    <lineage>
        <taxon>Bacteria</taxon>
        <taxon>Bacillati</taxon>
        <taxon>Bacillota</taxon>
        <taxon>Bacilli</taxon>
        <taxon>Bacillales</taxon>
        <taxon>Paenibacillaceae</taxon>
        <taxon>Paenibacillus</taxon>
    </lineage>
</organism>
<evidence type="ECO:0000256" key="5">
    <source>
        <dbReference type="ARBA" id="ARBA00022695"/>
    </source>
</evidence>
<dbReference type="PANTHER" id="PTHR39321">
    <property type="entry name" value="NICOTINATE-NUCLEOTIDE ADENYLYLTRANSFERASE-RELATED"/>
    <property type="match status" value="1"/>
</dbReference>
<comment type="function">
    <text evidence="1 10">Catalyzes the reversible adenylation of nicotinate mononucleotide (NaMN) to nicotinic acid adenine dinucleotide (NaAD).</text>
</comment>
<evidence type="ECO:0000256" key="4">
    <source>
        <dbReference type="ARBA" id="ARBA00022679"/>
    </source>
</evidence>
<dbReference type="InterPro" id="IPR004821">
    <property type="entry name" value="Cyt_trans-like"/>
</dbReference>
<dbReference type="RefSeq" id="WP_188531864.1">
    <property type="nucleotide sequence ID" value="NZ_BMGR01000009.1"/>
</dbReference>
<dbReference type="NCBIfam" id="TIGR00482">
    <property type="entry name" value="nicotinate (nicotinamide) nucleotide adenylyltransferase"/>
    <property type="match status" value="1"/>
</dbReference>
<accession>A0A917FX10</accession>
<evidence type="ECO:0000313" key="13">
    <source>
        <dbReference type="Proteomes" id="UP000644756"/>
    </source>
</evidence>
<dbReference type="GO" id="GO:0005524">
    <property type="term" value="F:ATP binding"/>
    <property type="evidence" value="ECO:0007669"/>
    <property type="project" value="UniProtKB-KW"/>
</dbReference>
<evidence type="ECO:0000256" key="9">
    <source>
        <dbReference type="ARBA" id="ARBA00048721"/>
    </source>
</evidence>
<evidence type="ECO:0000313" key="12">
    <source>
        <dbReference type="EMBL" id="GGG11073.1"/>
    </source>
</evidence>
<comment type="pathway">
    <text evidence="2 10">Cofactor biosynthesis; NAD(+) biosynthesis; deamido-NAD(+) from nicotinate D-ribonucleotide: step 1/1.</text>
</comment>
<dbReference type="AlphaFoldDB" id="A0A917FX10"/>
<comment type="caution">
    <text evidence="12">The sequence shown here is derived from an EMBL/GenBank/DDBJ whole genome shotgun (WGS) entry which is preliminary data.</text>
</comment>
<dbReference type="InterPro" id="IPR014729">
    <property type="entry name" value="Rossmann-like_a/b/a_fold"/>
</dbReference>
<dbReference type="GO" id="GO:0009435">
    <property type="term" value="P:NAD+ biosynthetic process"/>
    <property type="evidence" value="ECO:0007669"/>
    <property type="project" value="UniProtKB-UniRule"/>
</dbReference>
<evidence type="ECO:0000256" key="8">
    <source>
        <dbReference type="ARBA" id="ARBA00023027"/>
    </source>
</evidence>
<dbReference type="GO" id="GO:0004515">
    <property type="term" value="F:nicotinate-nucleotide adenylyltransferase activity"/>
    <property type="evidence" value="ECO:0007669"/>
    <property type="project" value="UniProtKB-UniRule"/>
</dbReference>
<gene>
    <name evidence="10 12" type="primary">nadD</name>
    <name evidence="12" type="ORF">GCM10010916_29900</name>
</gene>
<dbReference type="NCBIfam" id="TIGR00125">
    <property type="entry name" value="cyt_tran_rel"/>
    <property type="match status" value="1"/>
</dbReference>
<keyword evidence="5 10" id="KW-0548">Nucleotidyltransferase</keyword>
<evidence type="ECO:0000256" key="7">
    <source>
        <dbReference type="ARBA" id="ARBA00022840"/>
    </source>
</evidence>
<evidence type="ECO:0000256" key="6">
    <source>
        <dbReference type="ARBA" id="ARBA00022741"/>
    </source>
</evidence>
<name>A0A917FX10_9BACL</name>
<dbReference type="SUPFAM" id="SSF52374">
    <property type="entry name" value="Nucleotidylyl transferase"/>
    <property type="match status" value="1"/>
</dbReference>
<dbReference type="NCBIfam" id="NF000840">
    <property type="entry name" value="PRK00071.1-3"/>
    <property type="match status" value="1"/>
</dbReference>
<feature type="domain" description="Cytidyltransferase-like" evidence="11">
    <location>
        <begin position="6"/>
        <end position="169"/>
    </location>
</feature>
<dbReference type="InterPro" id="IPR005248">
    <property type="entry name" value="NadD/NMNAT"/>
</dbReference>
<keyword evidence="4 10" id="KW-0808">Transferase</keyword>
<dbReference type="Proteomes" id="UP000644756">
    <property type="component" value="Unassembled WGS sequence"/>
</dbReference>
<evidence type="ECO:0000256" key="2">
    <source>
        <dbReference type="ARBA" id="ARBA00005019"/>
    </source>
</evidence>